<feature type="non-terminal residue" evidence="9">
    <location>
        <position position="189"/>
    </location>
</feature>
<dbReference type="EMBL" id="PGGS01000225">
    <property type="protein sequence ID" value="PNH06611.1"/>
    <property type="molecule type" value="Genomic_DNA"/>
</dbReference>
<keyword evidence="10" id="KW-1185">Reference proteome</keyword>
<protein>
    <recommendedName>
        <fullName evidence="3">phosphoribosylanthranilate isomerase</fullName>
        <ecNumber evidence="3">5.3.1.24</ecNumber>
    </recommendedName>
</protein>
<evidence type="ECO:0000313" key="10">
    <source>
        <dbReference type="Proteomes" id="UP000236333"/>
    </source>
</evidence>
<evidence type="ECO:0000256" key="2">
    <source>
        <dbReference type="ARBA" id="ARBA00007571"/>
    </source>
</evidence>
<dbReference type="PANTHER" id="PTHR42894:SF1">
    <property type="entry name" value="N-(5'-PHOSPHORIBOSYL)ANTHRANILATE ISOMERASE"/>
    <property type="match status" value="1"/>
</dbReference>
<sequence length="189" mass="19795">MALLRQHLNRQLLARGAERRNARRCCRAMAGADRPSSGPLVKICGLTNPEDAQTAVSAGADMLGMIMWQKAKRAVSAETAAAIAGVARRGGARAVGVFVDEDAATISARCLAAGIPVAQLHGDGARSALPDLDPSLEVVYVLNCSHDGAPLTQPPSRLLEAMGRAGARLPEWVLLDGVQVGDRGQGPWE</sequence>
<proteinExistence type="inferred from homology"/>
<evidence type="ECO:0000256" key="6">
    <source>
        <dbReference type="ARBA" id="ARBA00023141"/>
    </source>
</evidence>
<dbReference type="Proteomes" id="UP000236333">
    <property type="component" value="Unassembled WGS sequence"/>
</dbReference>
<dbReference type="AlphaFoldDB" id="A0A2J8A254"/>
<reference evidence="9 10" key="1">
    <citation type="journal article" date="2017" name="Mol. Biol. Evol.">
        <title>The 4-celled Tetrabaena socialis nuclear genome reveals the essential components for genetic control of cell number at the origin of multicellularity in the volvocine lineage.</title>
        <authorList>
            <person name="Featherston J."/>
            <person name="Arakaki Y."/>
            <person name="Hanschen E.R."/>
            <person name="Ferris P.J."/>
            <person name="Michod R.E."/>
            <person name="Olson B.J.S.C."/>
            <person name="Nozaki H."/>
            <person name="Durand P.M."/>
        </authorList>
    </citation>
    <scope>NUCLEOTIDE SEQUENCE [LARGE SCALE GENOMIC DNA]</scope>
    <source>
        <strain evidence="9 10">NIES-571</strain>
    </source>
</reference>
<dbReference type="SUPFAM" id="SSF51366">
    <property type="entry name" value="Ribulose-phoshate binding barrel"/>
    <property type="match status" value="1"/>
</dbReference>
<dbReference type="Pfam" id="PF00697">
    <property type="entry name" value="PRAI"/>
    <property type="match status" value="1"/>
</dbReference>
<feature type="domain" description="N-(5'phosphoribosyl) anthranilate isomerase (PRAI)" evidence="8">
    <location>
        <begin position="41"/>
        <end position="138"/>
    </location>
</feature>
<gene>
    <name evidence="9" type="ORF">TSOC_006997</name>
</gene>
<keyword evidence="6" id="KW-0057">Aromatic amino acid biosynthesis</keyword>
<dbReference type="InterPro" id="IPR001240">
    <property type="entry name" value="PRAI_dom"/>
</dbReference>
<keyword evidence="5" id="KW-0822">Tryptophan biosynthesis</keyword>
<evidence type="ECO:0000313" key="9">
    <source>
        <dbReference type="EMBL" id="PNH06611.1"/>
    </source>
</evidence>
<accession>A0A2J8A254</accession>
<dbReference type="GO" id="GO:0004640">
    <property type="term" value="F:phosphoribosylanthranilate isomerase activity"/>
    <property type="evidence" value="ECO:0007669"/>
    <property type="project" value="UniProtKB-EC"/>
</dbReference>
<keyword evidence="4" id="KW-0028">Amino-acid biosynthesis</keyword>
<organism evidence="9 10">
    <name type="scientific">Tetrabaena socialis</name>
    <dbReference type="NCBI Taxonomy" id="47790"/>
    <lineage>
        <taxon>Eukaryota</taxon>
        <taxon>Viridiplantae</taxon>
        <taxon>Chlorophyta</taxon>
        <taxon>core chlorophytes</taxon>
        <taxon>Chlorophyceae</taxon>
        <taxon>CS clade</taxon>
        <taxon>Chlamydomonadales</taxon>
        <taxon>Tetrabaenaceae</taxon>
        <taxon>Tetrabaena</taxon>
    </lineage>
</organism>
<evidence type="ECO:0000259" key="8">
    <source>
        <dbReference type="Pfam" id="PF00697"/>
    </source>
</evidence>
<comment type="pathway">
    <text evidence="1">Amino-acid biosynthesis; L-tryptophan biosynthesis; L-tryptophan from chorismate: step 3/5.</text>
</comment>
<keyword evidence="7 9" id="KW-0413">Isomerase</keyword>
<evidence type="ECO:0000256" key="5">
    <source>
        <dbReference type="ARBA" id="ARBA00022822"/>
    </source>
</evidence>
<dbReference type="InterPro" id="IPR013785">
    <property type="entry name" value="Aldolase_TIM"/>
</dbReference>
<dbReference type="Gene3D" id="3.20.20.70">
    <property type="entry name" value="Aldolase class I"/>
    <property type="match status" value="1"/>
</dbReference>
<evidence type="ECO:0000256" key="7">
    <source>
        <dbReference type="ARBA" id="ARBA00023235"/>
    </source>
</evidence>
<dbReference type="UniPathway" id="UPA00035">
    <property type="reaction ID" value="UER00042"/>
</dbReference>
<dbReference type="InterPro" id="IPR044643">
    <property type="entry name" value="TrpF_fam"/>
</dbReference>
<evidence type="ECO:0000256" key="4">
    <source>
        <dbReference type="ARBA" id="ARBA00022605"/>
    </source>
</evidence>
<dbReference type="EC" id="5.3.1.24" evidence="3"/>
<dbReference type="InterPro" id="IPR011060">
    <property type="entry name" value="RibuloseP-bd_barrel"/>
</dbReference>
<dbReference type="PANTHER" id="PTHR42894">
    <property type="entry name" value="N-(5'-PHOSPHORIBOSYL)ANTHRANILATE ISOMERASE"/>
    <property type="match status" value="1"/>
</dbReference>
<evidence type="ECO:0000256" key="3">
    <source>
        <dbReference type="ARBA" id="ARBA00012572"/>
    </source>
</evidence>
<comment type="similarity">
    <text evidence="2">Belongs to the TrpF family.</text>
</comment>
<dbReference type="GO" id="GO:0000162">
    <property type="term" value="P:L-tryptophan biosynthetic process"/>
    <property type="evidence" value="ECO:0007669"/>
    <property type="project" value="UniProtKB-UniPathway"/>
</dbReference>
<name>A0A2J8A254_9CHLO</name>
<dbReference type="HAMAP" id="MF_00135">
    <property type="entry name" value="PRAI"/>
    <property type="match status" value="1"/>
</dbReference>
<evidence type="ECO:0000256" key="1">
    <source>
        <dbReference type="ARBA" id="ARBA00004664"/>
    </source>
</evidence>
<comment type="caution">
    <text evidence="9">The sequence shown here is derived from an EMBL/GenBank/DDBJ whole genome shotgun (WGS) entry which is preliminary data.</text>
</comment>
<dbReference type="OrthoDB" id="524799at2759"/>